<reference evidence="1 2" key="1">
    <citation type="journal article" date="2018" name="Sci. Rep.">
        <title>Genomic signatures of local adaptation to the degree of environmental predictability in rotifers.</title>
        <authorList>
            <person name="Franch-Gras L."/>
            <person name="Hahn C."/>
            <person name="Garcia-Roger E.M."/>
            <person name="Carmona M.J."/>
            <person name="Serra M."/>
            <person name="Gomez A."/>
        </authorList>
    </citation>
    <scope>NUCLEOTIDE SEQUENCE [LARGE SCALE GENOMIC DNA]</scope>
    <source>
        <strain evidence="1">HYR1</strain>
    </source>
</reference>
<dbReference type="EMBL" id="REGN01001636">
    <property type="protein sequence ID" value="RNA33443.1"/>
    <property type="molecule type" value="Genomic_DNA"/>
</dbReference>
<name>A0A3M7SC85_BRAPC</name>
<accession>A0A3M7SC85</accession>
<dbReference type="Proteomes" id="UP000276133">
    <property type="component" value="Unassembled WGS sequence"/>
</dbReference>
<gene>
    <name evidence="1" type="ORF">BpHYR1_026554</name>
</gene>
<keyword evidence="2" id="KW-1185">Reference proteome</keyword>
<organism evidence="1 2">
    <name type="scientific">Brachionus plicatilis</name>
    <name type="common">Marine rotifer</name>
    <name type="synonym">Brachionus muelleri</name>
    <dbReference type="NCBI Taxonomy" id="10195"/>
    <lineage>
        <taxon>Eukaryota</taxon>
        <taxon>Metazoa</taxon>
        <taxon>Spiralia</taxon>
        <taxon>Gnathifera</taxon>
        <taxon>Rotifera</taxon>
        <taxon>Eurotatoria</taxon>
        <taxon>Monogononta</taxon>
        <taxon>Pseudotrocha</taxon>
        <taxon>Ploima</taxon>
        <taxon>Brachionidae</taxon>
        <taxon>Brachionus</taxon>
    </lineage>
</organism>
<dbReference type="AlphaFoldDB" id="A0A3M7SC85"/>
<proteinExistence type="predicted"/>
<evidence type="ECO:0000313" key="1">
    <source>
        <dbReference type="EMBL" id="RNA33443.1"/>
    </source>
</evidence>
<sequence>MFEFERLAAVVALELAQLGIHVMAEHVPLQTVQVVEQLFAYLAHEQVGLDLRFIVHGLVGRWRRIQRVELHILIYSRSNNKVK</sequence>
<protein>
    <submittedName>
        <fullName evidence="1">Uncharacterized protein</fullName>
    </submittedName>
</protein>
<comment type="caution">
    <text evidence="1">The sequence shown here is derived from an EMBL/GenBank/DDBJ whole genome shotgun (WGS) entry which is preliminary data.</text>
</comment>
<evidence type="ECO:0000313" key="2">
    <source>
        <dbReference type="Proteomes" id="UP000276133"/>
    </source>
</evidence>